<dbReference type="InterPro" id="IPR036899">
    <property type="entry name" value="Ribosomal_uL13_sf"/>
</dbReference>
<dbReference type="PANTHER" id="PTHR11545:SF2">
    <property type="entry name" value="LARGE RIBOSOMAL SUBUNIT PROTEIN UL13M"/>
    <property type="match status" value="1"/>
</dbReference>
<evidence type="ECO:0000313" key="6">
    <source>
        <dbReference type="Proteomes" id="UP000179275"/>
    </source>
</evidence>
<dbReference type="Gene3D" id="3.90.1180.10">
    <property type="entry name" value="Ribosomal protein L13"/>
    <property type="match status" value="1"/>
</dbReference>
<accession>A0A1F6W3Q7</accession>
<dbReference type="GO" id="GO:0017148">
    <property type="term" value="P:negative regulation of translation"/>
    <property type="evidence" value="ECO:0007669"/>
    <property type="project" value="TreeGrafter"/>
</dbReference>
<dbReference type="SUPFAM" id="SSF52161">
    <property type="entry name" value="Ribosomal protein L13"/>
    <property type="match status" value="1"/>
</dbReference>
<dbReference type="PANTHER" id="PTHR11545">
    <property type="entry name" value="RIBOSOMAL PROTEIN L13"/>
    <property type="match status" value="1"/>
</dbReference>
<dbReference type="GO" id="GO:0006412">
    <property type="term" value="P:translation"/>
    <property type="evidence" value="ECO:0007669"/>
    <property type="project" value="InterPro"/>
</dbReference>
<dbReference type="GO" id="GO:0003729">
    <property type="term" value="F:mRNA binding"/>
    <property type="evidence" value="ECO:0007669"/>
    <property type="project" value="TreeGrafter"/>
</dbReference>
<reference evidence="5 6" key="1">
    <citation type="journal article" date="2016" name="Nat. Commun.">
        <title>Thousands of microbial genomes shed light on interconnected biogeochemical processes in an aquifer system.</title>
        <authorList>
            <person name="Anantharaman K."/>
            <person name="Brown C.T."/>
            <person name="Hug L.A."/>
            <person name="Sharon I."/>
            <person name="Castelle C.J."/>
            <person name="Probst A.J."/>
            <person name="Thomas B.C."/>
            <person name="Singh A."/>
            <person name="Wilkins M.J."/>
            <person name="Karaoz U."/>
            <person name="Brodie E.L."/>
            <person name="Williams K.H."/>
            <person name="Hubbard S.S."/>
            <person name="Banfield J.F."/>
        </authorList>
    </citation>
    <scope>NUCLEOTIDE SEQUENCE [LARGE SCALE GENOMIC DNA]</scope>
</reference>
<sequence>MKTEKTNTNIKEKTIDASGRTLGRVASETAISLLGKNRVTFERNVYSGAPVRVVNASKLRITPAKLAEIYHTRYSGIPGGLRILSGTETRDTKGLKELIRLATYQMLPGNKLRREMMKNLKIED</sequence>
<dbReference type="AlphaFoldDB" id="A0A1F6W3Q7"/>
<gene>
    <name evidence="5" type="ORF">A3C67_02430</name>
</gene>
<keyword evidence="2" id="KW-0689">Ribosomal protein</keyword>
<name>A0A1F6W3Q7_9BACT</name>
<organism evidence="5 6">
    <name type="scientific">Candidatus Nomurabacteria bacterium RIFCSPHIGHO2_02_FULL_42_19</name>
    <dbReference type="NCBI Taxonomy" id="1801756"/>
    <lineage>
        <taxon>Bacteria</taxon>
        <taxon>Candidatus Nomuraibacteriota</taxon>
    </lineage>
</organism>
<dbReference type="Pfam" id="PF00572">
    <property type="entry name" value="Ribosomal_L13"/>
    <property type="match status" value="1"/>
</dbReference>
<dbReference type="PIRSF" id="PIRSF002181">
    <property type="entry name" value="Ribosomal_L13"/>
    <property type="match status" value="1"/>
</dbReference>
<dbReference type="GO" id="GO:0003735">
    <property type="term" value="F:structural constituent of ribosome"/>
    <property type="evidence" value="ECO:0007669"/>
    <property type="project" value="InterPro"/>
</dbReference>
<protein>
    <recommendedName>
        <fullName evidence="4">50S ribosomal protein L13</fullName>
    </recommendedName>
</protein>
<dbReference type="InterPro" id="IPR005823">
    <property type="entry name" value="Ribosomal_uL13_bac-type"/>
</dbReference>
<comment type="similarity">
    <text evidence="1">Belongs to the universal ribosomal protein uL13 family.</text>
</comment>
<proteinExistence type="inferred from homology"/>
<comment type="caution">
    <text evidence="5">The sequence shown here is derived from an EMBL/GenBank/DDBJ whole genome shotgun (WGS) entry which is preliminary data.</text>
</comment>
<evidence type="ECO:0000256" key="2">
    <source>
        <dbReference type="ARBA" id="ARBA00022980"/>
    </source>
</evidence>
<evidence type="ECO:0000313" key="5">
    <source>
        <dbReference type="EMBL" id="OGI76464.1"/>
    </source>
</evidence>
<dbReference type="InterPro" id="IPR005822">
    <property type="entry name" value="Ribosomal_uL13"/>
</dbReference>
<dbReference type="GO" id="GO:0022625">
    <property type="term" value="C:cytosolic large ribosomal subunit"/>
    <property type="evidence" value="ECO:0007669"/>
    <property type="project" value="TreeGrafter"/>
</dbReference>
<evidence type="ECO:0000256" key="4">
    <source>
        <dbReference type="ARBA" id="ARBA00035499"/>
    </source>
</evidence>
<evidence type="ECO:0000256" key="3">
    <source>
        <dbReference type="ARBA" id="ARBA00023274"/>
    </source>
</evidence>
<dbReference type="EMBL" id="MFUG01000003">
    <property type="protein sequence ID" value="OGI76464.1"/>
    <property type="molecule type" value="Genomic_DNA"/>
</dbReference>
<dbReference type="STRING" id="1801756.A3C67_02430"/>
<dbReference type="CDD" id="cd00392">
    <property type="entry name" value="Ribosomal_L13"/>
    <property type="match status" value="1"/>
</dbReference>
<dbReference type="Proteomes" id="UP000179275">
    <property type="component" value="Unassembled WGS sequence"/>
</dbReference>
<keyword evidence="3" id="KW-0687">Ribonucleoprotein</keyword>
<evidence type="ECO:0000256" key="1">
    <source>
        <dbReference type="ARBA" id="ARBA00006227"/>
    </source>
</evidence>